<dbReference type="GO" id="GO:0031499">
    <property type="term" value="C:TRAMP complex"/>
    <property type="evidence" value="ECO:0007669"/>
    <property type="project" value="TreeGrafter"/>
</dbReference>
<sequence>MKDELFQREEDVLTPVASSDDSNSRDTNSDSDDGVSNSSKNNDNCESGYLRSDYTPNSWTPWVRQPYKSSIDGLNQEIEDFVQWVSPTTEERKMRNDLVSRIDSVVQELWKGARVEIIGSYKTELCVPTSDIDLVIFGASKDPSDLQPLFLLSSALEDYRISRGKVKVITTAKVPIIKFKDFIGGCSVDVAFEINTGLENTKIVQSYLNDYPLLRPLTLIIKYYLKQCGMNDTWSGGIGSYTLVILITSYLQKHTTLKGQATSEDENLAHLLMGFFEFYGSKFEYESQVISVKDNCYYTKRARRWYNELNPSLLSVEDPLYTDVDVGSASFQIAAIKQSFEEAHQTLTSAMKNISQGSLLNWIIQQSFTYYVLQFRDRIRIAYGGTEALNTSLFAPTRKNFTKKGNNAPQGAQAQGRYFKGRRYGRNFYDENKNGYEKGVNMRKFDAEEFPSLAPVADKGKVGMEAKVNPLGAVRRSDYSEVVSNMPKYYSKSSPKPSEKNKFSGGYPKDRSYFQGASQKQVRRTSKNGYSKQN</sequence>
<keyword evidence="6" id="KW-0460">Magnesium</keyword>
<evidence type="ECO:0000256" key="3">
    <source>
        <dbReference type="ARBA" id="ARBA00012388"/>
    </source>
</evidence>
<dbReference type="EMBL" id="GIBP01001788">
    <property type="protein sequence ID" value="NDV30757.1"/>
    <property type="molecule type" value="Transcribed_RNA"/>
</dbReference>
<dbReference type="FunFam" id="3.30.460.10:FF:000006">
    <property type="entry name" value="non-canonical poly(A) RNA polymerase PAPD5"/>
    <property type="match status" value="1"/>
</dbReference>
<dbReference type="Pfam" id="PF03828">
    <property type="entry name" value="PAP_assoc"/>
    <property type="match status" value="1"/>
</dbReference>
<dbReference type="PANTHER" id="PTHR23092:SF15">
    <property type="entry name" value="INACTIVE NON-CANONICAL POLY(A) RNA POLYMERASE PROTEIN TRF4-2-RELATED"/>
    <property type="match status" value="1"/>
</dbReference>
<dbReference type="Pfam" id="PF22600">
    <property type="entry name" value="MTPAP-like_central"/>
    <property type="match status" value="1"/>
</dbReference>
<organism evidence="10">
    <name type="scientific">Arcella intermedia</name>
    <dbReference type="NCBI Taxonomy" id="1963864"/>
    <lineage>
        <taxon>Eukaryota</taxon>
        <taxon>Amoebozoa</taxon>
        <taxon>Tubulinea</taxon>
        <taxon>Elardia</taxon>
        <taxon>Arcellinida</taxon>
        <taxon>Sphaerothecina</taxon>
        <taxon>Arcellidae</taxon>
        <taxon>Arcella</taxon>
    </lineage>
</organism>
<dbReference type="InterPro" id="IPR045862">
    <property type="entry name" value="Trf4-like"/>
</dbReference>
<dbReference type="GO" id="GO:0043634">
    <property type="term" value="P:polyadenylation-dependent ncRNA catabolic process"/>
    <property type="evidence" value="ECO:0007669"/>
    <property type="project" value="TreeGrafter"/>
</dbReference>
<dbReference type="GO" id="GO:0031123">
    <property type="term" value="P:RNA 3'-end processing"/>
    <property type="evidence" value="ECO:0007669"/>
    <property type="project" value="TreeGrafter"/>
</dbReference>
<comment type="similarity">
    <text evidence="2">Belongs to the DNA polymerase type-B-like family.</text>
</comment>
<keyword evidence="5" id="KW-0479">Metal-binding</keyword>
<dbReference type="InterPro" id="IPR043519">
    <property type="entry name" value="NT_sf"/>
</dbReference>
<evidence type="ECO:0000256" key="2">
    <source>
        <dbReference type="ARBA" id="ARBA00008593"/>
    </source>
</evidence>
<evidence type="ECO:0000256" key="5">
    <source>
        <dbReference type="ARBA" id="ARBA00022723"/>
    </source>
</evidence>
<dbReference type="Gene3D" id="1.10.1410.10">
    <property type="match status" value="1"/>
</dbReference>
<feature type="compositionally biased region" description="Basic and acidic residues" evidence="7">
    <location>
        <begin position="497"/>
        <end position="512"/>
    </location>
</feature>
<evidence type="ECO:0000313" key="10">
    <source>
        <dbReference type="EMBL" id="NDV30757.1"/>
    </source>
</evidence>
<dbReference type="GO" id="GO:0005730">
    <property type="term" value="C:nucleolus"/>
    <property type="evidence" value="ECO:0007669"/>
    <property type="project" value="TreeGrafter"/>
</dbReference>
<dbReference type="Gene3D" id="3.30.460.10">
    <property type="entry name" value="Beta Polymerase, domain 2"/>
    <property type="match status" value="1"/>
</dbReference>
<evidence type="ECO:0000259" key="9">
    <source>
        <dbReference type="Pfam" id="PF22600"/>
    </source>
</evidence>
<dbReference type="SUPFAM" id="SSF81301">
    <property type="entry name" value="Nucleotidyltransferase"/>
    <property type="match status" value="1"/>
</dbReference>
<dbReference type="GO" id="GO:1990817">
    <property type="term" value="F:poly(A) RNA polymerase activity"/>
    <property type="evidence" value="ECO:0007669"/>
    <property type="project" value="UniProtKB-EC"/>
</dbReference>
<dbReference type="SUPFAM" id="SSF81631">
    <property type="entry name" value="PAP/OAS1 substrate-binding domain"/>
    <property type="match status" value="1"/>
</dbReference>
<comment type="cofactor">
    <cofactor evidence="1">
        <name>Mn(2+)</name>
        <dbReference type="ChEBI" id="CHEBI:29035"/>
    </cofactor>
</comment>
<feature type="region of interest" description="Disordered" evidence="7">
    <location>
        <begin position="1"/>
        <end position="50"/>
    </location>
</feature>
<dbReference type="InterPro" id="IPR002058">
    <property type="entry name" value="PAP_assoc"/>
</dbReference>
<dbReference type="GO" id="GO:0046872">
    <property type="term" value="F:metal ion binding"/>
    <property type="evidence" value="ECO:0007669"/>
    <property type="project" value="UniProtKB-KW"/>
</dbReference>
<accession>A0A6B2L1G9</accession>
<evidence type="ECO:0000256" key="4">
    <source>
        <dbReference type="ARBA" id="ARBA00022679"/>
    </source>
</evidence>
<feature type="compositionally biased region" description="Basic and acidic residues" evidence="7">
    <location>
        <begin position="1"/>
        <end position="11"/>
    </location>
</feature>
<evidence type="ECO:0000256" key="1">
    <source>
        <dbReference type="ARBA" id="ARBA00001936"/>
    </source>
</evidence>
<feature type="domain" description="PAP-associated" evidence="8">
    <location>
        <begin position="267"/>
        <end position="320"/>
    </location>
</feature>
<keyword evidence="4" id="KW-0808">Transferase</keyword>
<name>A0A6B2L1G9_9EUKA</name>
<dbReference type="AlphaFoldDB" id="A0A6B2L1G9"/>
<dbReference type="EC" id="2.7.7.19" evidence="3"/>
<dbReference type="CDD" id="cd05402">
    <property type="entry name" value="NT_PAP_TUTase"/>
    <property type="match status" value="1"/>
</dbReference>
<dbReference type="InterPro" id="IPR054708">
    <property type="entry name" value="MTPAP-like_central"/>
</dbReference>
<protein>
    <recommendedName>
        <fullName evidence="3">polynucleotide adenylyltransferase</fullName>
        <ecNumber evidence="3">2.7.7.19</ecNumber>
    </recommendedName>
</protein>
<feature type="region of interest" description="Disordered" evidence="7">
    <location>
        <begin position="487"/>
        <end position="534"/>
    </location>
</feature>
<dbReference type="PANTHER" id="PTHR23092">
    <property type="entry name" value="POLY(A) RNA POLYMERASE"/>
    <property type="match status" value="1"/>
</dbReference>
<reference evidence="10" key="1">
    <citation type="journal article" date="2020" name="J. Eukaryot. Microbiol.">
        <title>De novo Sequencing, Assembly and Annotation of the Transcriptome for the Free-Living Testate Amoeba Arcella intermedia.</title>
        <authorList>
            <person name="Ribeiro G.M."/>
            <person name="Porfirio-Sousa A.L."/>
            <person name="Maurer-Alcala X.X."/>
            <person name="Katz L.A."/>
            <person name="Lahr D.J.G."/>
        </authorList>
    </citation>
    <scope>NUCLEOTIDE SEQUENCE</scope>
</reference>
<evidence type="ECO:0000256" key="6">
    <source>
        <dbReference type="ARBA" id="ARBA00022842"/>
    </source>
</evidence>
<feature type="compositionally biased region" description="Low complexity" evidence="7">
    <location>
        <begin position="34"/>
        <end position="44"/>
    </location>
</feature>
<feature type="domain" description="Poly(A) RNA polymerase mitochondrial-like central palm" evidence="9">
    <location>
        <begin position="74"/>
        <end position="208"/>
    </location>
</feature>
<evidence type="ECO:0000256" key="7">
    <source>
        <dbReference type="SAM" id="MobiDB-lite"/>
    </source>
</evidence>
<evidence type="ECO:0000259" key="8">
    <source>
        <dbReference type="Pfam" id="PF03828"/>
    </source>
</evidence>
<proteinExistence type="inferred from homology"/>
<dbReference type="GO" id="GO:0003729">
    <property type="term" value="F:mRNA binding"/>
    <property type="evidence" value="ECO:0007669"/>
    <property type="project" value="TreeGrafter"/>
</dbReference>
<feature type="compositionally biased region" description="Low complexity" evidence="7">
    <location>
        <begin position="487"/>
        <end position="496"/>
    </location>
</feature>